<reference evidence="2" key="1">
    <citation type="submission" date="2019-02" db="EMBL/GenBank/DDBJ databases">
        <title>Deep-cultivation of Planctomycetes and their phenomic and genomic characterization uncovers novel biology.</title>
        <authorList>
            <person name="Wiegand S."/>
            <person name="Jogler M."/>
            <person name="Boedeker C."/>
            <person name="Pinto D."/>
            <person name="Vollmers J."/>
            <person name="Rivas-Marin E."/>
            <person name="Kohn T."/>
            <person name="Peeters S.H."/>
            <person name="Heuer A."/>
            <person name="Rast P."/>
            <person name="Oberbeckmann S."/>
            <person name="Bunk B."/>
            <person name="Jeske O."/>
            <person name="Meyerdierks A."/>
            <person name="Storesund J.E."/>
            <person name="Kallscheuer N."/>
            <person name="Luecker S."/>
            <person name="Lage O.M."/>
            <person name="Pohl T."/>
            <person name="Merkel B.J."/>
            <person name="Hornburger P."/>
            <person name="Mueller R.-W."/>
            <person name="Bruemmer F."/>
            <person name="Labrenz M."/>
            <person name="Spormann A.M."/>
            <person name="Op den Camp H."/>
            <person name="Overmann J."/>
            <person name="Amann R."/>
            <person name="Jetten M.S.M."/>
            <person name="Mascher T."/>
            <person name="Medema M.H."/>
            <person name="Devos D.P."/>
            <person name="Kaster A.-K."/>
            <person name="Ovreas L."/>
            <person name="Rohde M."/>
            <person name="Galperin M.Y."/>
            <person name="Jogler C."/>
        </authorList>
    </citation>
    <scope>NUCLEOTIDE SEQUENCE [LARGE SCALE GENOMIC DNA]</scope>
    <source>
        <strain evidence="2">Pan97</strain>
    </source>
</reference>
<accession>A0A518CAI6</accession>
<evidence type="ECO:0000313" key="2">
    <source>
        <dbReference type="Proteomes" id="UP000318626"/>
    </source>
</evidence>
<organism evidence="1 2">
    <name type="scientific">Bremerella volcania</name>
    <dbReference type="NCBI Taxonomy" id="2527984"/>
    <lineage>
        <taxon>Bacteria</taxon>
        <taxon>Pseudomonadati</taxon>
        <taxon>Planctomycetota</taxon>
        <taxon>Planctomycetia</taxon>
        <taxon>Pirellulales</taxon>
        <taxon>Pirellulaceae</taxon>
        <taxon>Bremerella</taxon>
    </lineage>
</organism>
<name>A0A518CAI6_9BACT</name>
<dbReference type="KEGG" id="bvo:Pan97_32870"/>
<sequence length="34" mass="3903">MKVYLIVKSNYLRASMNAFKTGDSFTVPDTDFGW</sequence>
<protein>
    <submittedName>
        <fullName evidence="1">Uncharacterized protein</fullName>
    </submittedName>
</protein>
<dbReference type="AlphaFoldDB" id="A0A518CAI6"/>
<dbReference type="Proteomes" id="UP000318626">
    <property type="component" value="Chromosome"/>
</dbReference>
<dbReference type="EMBL" id="CP036289">
    <property type="protein sequence ID" value="QDU76242.1"/>
    <property type="molecule type" value="Genomic_DNA"/>
</dbReference>
<proteinExistence type="predicted"/>
<keyword evidence="2" id="KW-1185">Reference proteome</keyword>
<gene>
    <name evidence="1" type="ORF">Pan97_32870</name>
</gene>
<evidence type="ECO:0000313" key="1">
    <source>
        <dbReference type="EMBL" id="QDU76242.1"/>
    </source>
</evidence>